<dbReference type="CDD" id="cd00158">
    <property type="entry name" value="RHOD"/>
    <property type="match status" value="1"/>
</dbReference>
<feature type="domain" description="Rhodanese" evidence="1">
    <location>
        <begin position="28"/>
        <end position="131"/>
    </location>
</feature>
<protein>
    <submittedName>
        <fullName evidence="2">Sulfurtransferase</fullName>
    </submittedName>
</protein>
<dbReference type="SMART" id="SM00450">
    <property type="entry name" value="RHOD"/>
    <property type="match status" value="1"/>
</dbReference>
<evidence type="ECO:0000313" key="3">
    <source>
        <dbReference type="Proteomes" id="UP000061468"/>
    </source>
</evidence>
<dbReference type="GO" id="GO:0004792">
    <property type="term" value="F:thiosulfate-cyanide sulfurtransferase activity"/>
    <property type="evidence" value="ECO:0007669"/>
    <property type="project" value="TreeGrafter"/>
</dbReference>
<name>A0AAC8XGG5_9ALTE</name>
<dbReference type="AlphaFoldDB" id="A0AAC8XGG5"/>
<accession>A0AAC8XGG5</accession>
<dbReference type="PROSITE" id="PS50206">
    <property type="entry name" value="RHODANESE_3"/>
    <property type="match status" value="1"/>
</dbReference>
<dbReference type="PANTHER" id="PTHR44086:SF13">
    <property type="entry name" value="THIOSULFATE SULFURTRANSFERASE PSPE"/>
    <property type="match status" value="1"/>
</dbReference>
<reference evidence="2 3" key="1">
    <citation type="submission" date="2015-12" db="EMBL/GenBank/DDBJ databases">
        <title>Intraspecies pangenome expansion in the marine bacterium Alteromonas.</title>
        <authorList>
            <person name="Lopez-Perez M."/>
            <person name="Rodriguez-Valera F."/>
        </authorList>
    </citation>
    <scope>NUCLEOTIDE SEQUENCE [LARGE SCALE GENOMIC DNA]</scope>
    <source>
        <strain evidence="2 3">UM8</strain>
    </source>
</reference>
<dbReference type="EMBL" id="CP013928">
    <property type="protein sequence ID" value="AMJ76890.1"/>
    <property type="molecule type" value="Genomic_DNA"/>
</dbReference>
<sequence length="131" mass="14543">MKTPKVFISEVKAAVEEVTVDDLMVALTQPDVILIDVRESEEYQHGHINGSVNFPRGMLEAKICSHPLLAHHCEEQDAINDLAQRSVYLICKTGGRSALAAKSLTDMGHKYVFSVAGGMDEWQRKQLPLSH</sequence>
<dbReference type="RefSeq" id="WP_015065873.1">
    <property type="nucleotide sequence ID" value="NZ_CAXGIV010000006.1"/>
</dbReference>
<dbReference type="Gene3D" id="3.40.250.10">
    <property type="entry name" value="Rhodanese-like domain"/>
    <property type="match status" value="1"/>
</dbReference>
<dbReference type="PANTHER" id="PTHR44086">
    <property type="entry name" value="THIOSULFATE SULFURTRANSFERASE RDL2, MITOCHONDRIAL-RELATED"/>
    <property type="match status" value="1"/>
</dbReference>
<dbReference type="SUPFAM" id="SSF52821">
    <property type="entry name" value="Rhodanese/Cell cycle control phosphatase"/>
    <property type="match status" value="1"/>
</dbReference>
<evidence type="ECO:0000259" key="1">
    <source>
        <dbReference type="PROSITE" id="PS50206"/>
    </source>
</evidence>
<organism evidence="2 3">
    <name type="scientific">Alteromonas mediterranea</name>
    <dbReference type="NCBI Taxonomy" id="314275"/>
    <lineage>
        <taxon>Bacteria</taxon>
        <taxon>Pseudomonadati</taxon>
        <taxon>Pseudomonadota</taxon>
        <taxon>Gammaproteobacteria</taxon>
        <taxon>Alteromonadales</taxon>
        <taxon>Alteromonadaceae</taxon>
        <taxon>Alteromonas/Salinimonas group</taxon>
        <taxon>Alteromonas</taxon>
    </lineage>
</organism>
<dbReference type="InterPro" id="IPR036873">
    <property type="entry name" value="Rhodanese-like_dom_sf"/>
</dbReference>
<proteinExistence type="predicted"/>
<gene>
    <name evidence="2" type="ORF">AV942_00475</name>
</gene>
<dbReference type="Proteomes" id="UP000061468">
    <property type="component" value="Chromosome"/>
</dbReference>
<evidence type="ECO:0000313" key="2">
    <source>
        <dbReference type="EMBL" id="AMJ76890.1"/>
    </source>
</evidence>
<dbReference type="Pfam" id="PF00581">
    <property type="entry name" value="Rhodanese"/>
    <property type="match status" value="1"/>
</dbReference>
<dbReference type="InterPro" id="IPR001763">
    <property type="entry name" value="Rhodanese-like_dom"/>
</dbReference>